<name>A0A4R3MQZ7_9FIRM</name>
<reference evidence="2 3" key="1">
    <citation type="submission" date="2019-03" db="EMBL/GenBank/DDBJ databases">
        <title>Genomic Encyclopedia of Type Strains, Phase IV (KMG-IV): sequencing the most valuable type-strain genomes for metagenomic binning, comparative biology and taxonomic classification.</title>
        <authorList>
            <person name="Goeker M."/>
        </authorList>
    </citation>
    <scope>NUCLEOTIDE SEQUENCE [LARGE SCALE GENOMIC DNA]</scope>
    <source>
        <strain evidence="2 3">DSM 24629</strain>
    </source>
</reference>
<gene>
    <name evidence="2" type="ORF">EDC18_101502</name>
</gene>
<comment type="caution">
    <text evidence="2">The sequence shown here is derived from an EMBL/GenBank/DDBJ whole genome shotgun (WGS) entry which is preliminary data.</text>
</comment>
<keyword evidence="1" id="KW-1133">Transmembrane helix</keyword>
<dbReference type="EMBL" id="SMAL01000001">
    <property type="protein sequence ID" value="TCT17204.1"/>
    <property type="molecule type" value="Genomic_DNA"/>
</dbReference>
<feature type="transmembrane region" description="Helical" evidence="1">
    <location>
        <begin position="99"/>
        <end position="118"/>
    </location>
</feature>
<dbReference type="AlphaFoldDB" id="A0A4R3MQZ7"/>
<evidence type="ECO:0000313" key="2">
    <source>
        <dbReference type="EMBL" id="TCT17204.1"/>
    </source>
</evidence>
<organism evidence="2 3">
    <name type="scientific">Natranaerovirga pectinivora</name>
    <dbReference type="NCBI Taxonomy" id="682400"/>
    <lineage>
        <taxon>Bacteria</taxon>
        <taxon>Bacillati</taxon>
        <taxon>Bacillota</taxon>
        <taxon>Clostridia</taxon>
        <taxon>Lachnospirales</taxon>
        <taxon>Natranaerovirgaceae</taxon>
        <taxon>Natranaerovirga</taxon>
    </lineage>
</organism>
<dbReference type="RefSeq" id="WP_132249895.1">
    <property type="nucleotide sequence ID" value="NZ_SMAL01000001.1"/>
</dbReference>
<evidence type="ECO:0000256" key="1">
    <source>
        <dbReference type="SAM" id="Phobius"/>
    </source>
</evidence>
<evidence type="ECO:0000313" key="3">
    <source>
        <dbReference type="Proteomes" id="UP000294902"/>
    </source>
</evidence>
<protein>
    <submittedName>
        <fullName evidence="2">Uncharacterized protein</fullName>
    </submittedName>
</protein>
<keyword evidence="1" id="KW-0472">Membrane</keyword>
<keyword evidence="3" id="KW-1185">Reference proteome</keyword>
<accession>A0A4R3MQZ7</accession>
<proteinExistence type="predicted"/>
<sequence>MRTDNYKEKFIKNHLYYLEELNKDEMQLIPKSNKKEQSNYLMKMDWVLIDDKFYKKVYEETSDQEISIYTQMKMVDLLSSLGSQVSDLRKEQKMLAMRIKGMQVSLTIIVIILLVVVLL</sequence>
<keyword evidence="1" id="KW-0812">Transmembrane</keyword>
<dbReference type="Proteomes" id="UP000294902">
    <property type="component" value="Unassembled WGS sequence"/>
</dbReference>